<keyword evidence="2" id="KW-1185">Reference proteome</keyword>
<evidence type="ECO:0000313" key="2">
    <source>
        <dbReference type="Proteomes" id="UP001454036"/>
    </source>
</evidence>
<comment type="caution">
    <text evidence="1">The sequence shown here is derived from an EMBL/GenBank/DDBJ whole genome shotgun (WGS) entry which is preliminary data.</text>
</comment>
<reference evidence="1 2" key="1">
    <citation type="submission" date="2024-01" db="EMBL/GenBank/DDBJ databases">
        <title>The complete chloroplast genome sequence of Lithospermum erythrorhizon: insights into the phylogenetic relationship among Boraginaceae species and the maternal lineages of purple gromwells.</title>
        <authorList>
            <person name="Okada T."/>
            <person name="Watanabe K."/>
        </authorList>
    </citation>
    <scope>NUCLEOTIDE SEQUENCE [LARGE SCALE GENOMIC DNA]</scope>
</reference>
<accession>A0AAV3RN81</accession>
<evidence type="ECO:0000313" key="1">
    <source>
        <dbReference type="EMBL" id="GAA0179591.1"/>
    </source>
</evidence>
<organism evidence="1 2">
    <name type="scientific">Lithospermum erythrorhizon</name>
    <name type="common">Purple gromwell</name>
    <name type="synonym">Lithospermum officinale var. erythrorhizon</name>
    <dbReference type="NCBI Taxonomy" id="34254"/>
    <lineage>
        <taxon>Eukaryota</taxon>
        <taxon>Viridiplantae</taxon>
        <taxon>Streptophyta</taxon>
        <taxon>Embryophyta</taxon>
        <taxon>Tracheophyta</taxon>
        <taxon>Spermatophyta</taxon>
        <taxon>Magnoliopsida</taxon>
        <taxon>eudicotyledons</taxon>
        <taxon>Gunneridae</taxon>
        <taxon>Pentapetalae</taxon>
        <taxon>asterids</taxon>
        <taxon>lamiids</taxon>
        <taxon>Boraginales</taxon>
        <taxon>Boraginaceae</taxon>
        <taxon>Boraginoideae</taxon>
        <taxon>Lithospermeae</taxon>
        <taxon>Lithospermum</taxon>
    </lineage>
</organism>
<dbReference type="AlphaFoldDB" id="A0AAV3RN81"/>
<sequence length="161" mass="17882">MVDGELVKLPPPAEGGIDCSPFAGNLKSNTAISFAQVAQSRPSKLLPPSLDPSIHNGKPSVVFKASEKQSLLDKLPFVLVESAIAPVWVRLEELDLSKPFIDSIWVCFEEDETKVMLDGFWVHMFYDFIPSYCVTCKHLRHGIDECKLGSSVEKAMFLGKR</sequence>
<dbReference type="EMBL" id="BAABME010028481">
    <property type="protein sequence ID" value="GAA0179591.1"/>
    <property type="molecule type" value="Genomic_DNA"/>
</dbReference>
<dbReference type="Proteomes" id="UP001454036">
    <property type="component" value="Unassembled WGS sequence"/>
</dbReference>
<proteinExistence type="predicted"/>
<name>A0AAV3RN81_LITER</name>
<protein>
    <recommendedName>
        <fullName evidence="3">DUF4283 domain-containing protein</fullName>
    </recommendedName>
</protein>
<evidence type="ECO:0008006" key="3">
    <source>
        <dbReference type="Google" id="ProtNLM"/>
    </source>
</evidence>
<gene>
    <name evidence="1" type="ORF">LIER_42223</name>
</gene>